<accession>A1ZIL5</accession>
<keyword evidence="1" id="KW-0862">Zinc</keyword>
<comment type="caution">
    <text evidence="2">The sequence shown here is derived from an EMBL/GenBank/DDBJ whole genome shotgun (WGS) entry which is preliminary data.</text>
</comment>
<dbReference type="Pfam" id="PF05147">
    <property type="entry name" value="LANC_like"/>
    <property type="match status" value="1"/>
</dbReference>
<dbReference type="Gene3D" id="1.50.10.20">
    <property type="match status" value="1"/>
</dbReference>
<feature type="binding site" evidence="1">
    <location>
        <position position="321"/>
    </location>
    <ligand>
        <name>Zn(2+)</name>
        <dbReference type="ChEBI" id="CHEBI:29105"/>
    </ligand>
</feature>
<dbReference type="OrthoDB" id="6313827at2"/>
<dbReference type="SMART" id="SM01260">
    <property type="entry name" value="LANC_like"/>
    <property type="match status" value="1"/>
</dbReference>
<evidence type="ECO:0000256" key="1">
    <source>
        <dbReference type="PIRSR" id="PIRSR607822-1"/>
    </source>
</evidence>
<evidence type="ECO:0000313" key="2">
    <source>
        <dbReference type="EMBL" id="EAY29883.1"/>
    </source>
</evidence>
<dbReference type="PRINTS" id="PR01955">
    <property type="entry name" value="LANCFRANKIA"/>
</dbReference>
<dbReference type="eggNOG" id="COG4403">
    <property type="taxonomic scope" value="Bacteria"/>
</dbReference>
<sequence>MPSFENVAKIVLDKIASDLIATNTLEIDERNVYTGKTGIALFLAYYYKYSQDEKYLEKVYQIMSSALNEIDQEKSISLSGTSGIGWVLQHLTQLGVFSQKETQEYLATLNHFVMNSLIYDKQQDNYDLMHGYIGKLIYLISSHKLSKQPQVVTEYILEFIDYFHEKSKKENDHAIFWTQSNSVINGKINKVCLGLAHGMPSIISFLCLLLETFDLPQERKFKASELIQKACTWILNQRGIYEVKRGVYPTFIPPDNTQKEGYLAWCYGDLGIAIALTRAGKTIQNKLFYQEGIKIAVLAAKRDLITSGISQDATNFDSTICHGLFGILYQFHILYKMTQEPIFKSTVEYWLNIALDKTDLELSFCGFQACISPRQNTLKEWRDDPTLLGGAAGIGLVLLDYYFPLIKPPENWAKILLLDI</sequence>
<keyword evidence="1" id="KW-0479">Metal-binding</keyword>
<dbReference type="GO" id="GO:0005886">
    <property type="term" value="C:plasma membrane"/>
    <property type="evidence" value="ECO:0007669"/>
    <property type="project" value="TreeGrafter"/>
</dbReference>
<keyword evidence="3" id="KW-1185">Reference proteome</keyword>
<feature type="binding site" evidence="1">
    <location>
        <position position="266"/>
    </location>
    <ligand>
        <name>Zn(2+)</name>
        <dbReference type="ChEBI" id="CHEBI:29105"/>
    </ligand>
</feature>
<organism evidence="2 3">
    <name type="scientific">Microscilla marina ATCC 23134</name>
    <dbReference type="NCBI Taxonomy" id="313606"/>
    <lineage>
        <taxon>Bacteria</taxon>
        <taxon>Pseudomonadati</taxon>
        <taxon>Bacteroidota</taxon>
        <taxon>Cytophagia</taxon>
        <taxon>Cytophagales</taxon>
        <taxon>Microscillaceae</taxon>
        <taxon>Microscilla</taxon>
    </lineage>
</organism>
<evidence type="ECO:0008006" key="4">
    <source>
        <dbReference type="Google" id="ProtNLM"/>
    </source>
</evidence>
<dbReference type="RefSeq" id="WP_004155770.1">
    <property type="nucleotide sequence ID" value="NZ_AAWS01000009.1"/>
</dbReference>
<dbReference type="AlphaFoldDB" id="A1ZIL5"/>
<reference evidence="2 3" key="1">
    <citation type="submission" date="2007-01" db="EMBL/GenBank/DDBJ databases">
        <authorList>
            <person name="Haygood M."/>
            <person name="Podell S."/>
            <person name="Anderson C."/>
            <person name="Hopkinson B."/>
            <person name="Roe K."/>
            <person name="Barbeau K."/>
            <person name="Gaasterland T."/>
            <person name="Ferriera S."/>
            <person name="Johnson J."/>
            <person name="Kravitz S."/>
            <person name="Beeson K."/>
            <person name="Sutton G."/>
            <person name="Rogers Y.-H."/>
            <person name="Friedman R."/>
            <person name="Frazier M."/>
            <person name="Venter J.C."/>
        </authorList>
    </citation>
    <scope>NUCLEOTIDE SEQUENCE [LARGE SCALE GENOMIC DNA]</scope>
    <source>
        <strain evidence="2 3">ATCC 23134</strain>
    </source>
</reference>
<protein>
    <recommendedName>
        <fullName evidence="4">Lanthionine synthetase C-like protein</fullName>
    </recommendedName>
</protein>
<dbReference type="InterPro" id="IPR033889">
    <property type="entry name" value="LanC"/>
</dbReference>
<dbReference type="CDD" id="cd04793">
    <property type="entry name" value="LanC"/>
    <property type="match status" value="1"/>
</dbReference>
<proteinExistence type="predicted"/>
<dbReference type="EMBL" id="AAWS01000009">
    <property type="protein sequence ID" value="EAY29883.1"/>
    <property type="molecule type" value="Genomic_DNA"/>
</dbReference>
<name>A1ZIL5_MICM2</name>
<dbReference type="GO" id="GO:0046872">
    <property type="term" value="F:metal ion binding"/>
    <property type="evidence" value="ECO:0007669"/>
    <property type="project" value="UniProtKB-KW"/>
</dbReference>
<dbReference type="PANTHER" id="PTHR12736">
    <property type="entry name" value="LANC-LIKE PROTEIN"/>
    <property type="match status" value="1"/>
</dbReference>
<dbReference type="PRINTS" id="PR01950">
    <property type="entry name" value="LANCSUPER"/>
</dbReference>
<evidence type="ECO:0000313" key="3">
    <source>
        <dbReference type="Proteomes" id="UP000004095"/>
    </source>
</evidence>
<dbReference type="GO" id="GO:0031179">
    <property type="term" value="P:peptide modification"/>
    <property type="evidence" value="ECO:0007669"/>
    <property type="project" value="InterPro"/>
</dbReference>
<dbReference type="Proteomes" id="UP000004095">
    <property type="component" value="Unassembled WGS sequence"/>
</dbReference>
<dbReference type="SUPFAM" id="SSF158745">
    <property type="entry name" value="LanC-like"/>
    <property type="match status" value="1"/>
</dbReference>
<feature type="binding site" evidence="1">
    <location>
        <position position="322"/>
    </location>
    <ligand>
        <name>Zn(2+)</name>
        <dbReference type="ChEBI" id="CHEBI:29105"/>
    </ligand>
</feature>
<gene>
    <name evidence="2" type="ORF">M23134_05756</name>
</gene>
<dbReference type="PANTHER" id="PTHR12736:SF7">
    <property type="entry name" value="LANC-LIKE PROTEIN 3"/>
    <property type="match status" value="1"/>
</dbReference>
<dbReference type="InterPro" id="IPR007822">
    <property type="entry name" value="LANC-like"/>
</dbReference>